<comment type="caution">
    <text evidence="2">The sequence shown here is derived from an EMBL/GenBank/DDBJ whole genome shotgun (WGS) entry which is preliminary data.</text>
</comment>
<evidence type="ECO:0000256" key="1">
    <source>
        <dbReference type="SAM" id="Phobius"/>
    </source>
</evidence>
<evidence type="ECO:0000313" key="2">
    <source>
        <dbReference type="EMBL" id="KAK9101580.1"/>
    </source>
</evidence>
<proteinExistence type="predicted"/>
<dbReference type="EMBL" id="JBBNAG010000010">
    <property type="protein sequence ID" value="KAK9101580.1"/>
    <property type="molecule type" value="Genomic_DNA"/>
</dbReference>
<reference evidence="2 3" key="1">
    <citation type="submission" date="2024-01" db="EMBL/GenBank/DDBJ databases">
        <title>Genome assemblies of Stephania.</title>
        <authorList>
            <person name="Yang L."/>
        </authorList>
    </citation>
    <scope>NUCLEOTIDE SEQUENCE [LARGE SCALE GENOMIC DNA]</scope>
    <source>
        <strain evidence="2">JXDWG</strain>
        <tissue evidence="2">Leaf</tissue>
    </source>
</reference>
<sequence length="141" mass="15896">MPFKKVAYFLFLITWKKNWLYPLTCNALFSLIKPTTFLTVFIFLYPFNKSSLFSGIAFLDHSLTSLELIPLVLGLCVSLSKEILLMRWMSHGRSVGGMLLMRKGTSGDQEGRNISNGIEATLPKELYPLSLSRISASLSRV</sequence>
<dbReference type="AlphaFoldDB" id="A0AAP0HYZ1"/>
<feature type="transmembrane region" description="Helical" evidence="1">
    <location>
        <begin position="65"/>
        <end position="84"/>
    </location>
</feature>
<organism evidence="2 3">
    <name type="scientific">Stephania cephalantha</name>
    <dbReference type="NCBI Taxonomy" id="152367"/>
    <lineage>
        <taxon>Eukaryota</taxon>
        <taxon>Viridiplantae</taxon>
        <taxon>Streptophyta</taxon>
        <taxon>Embryophyta</taxon>
        <taxon>Tracheophyta</taxon>
        <taxon>Spermatophyta</taxon>
        <taxon>Magnoliopsida</taxon>
        <taxon>Ranunculales</taxon>
        <taxon>Menispermaceae</taxon>
        <taxon>Menispermoideae</taxon>
        <taxon>Cissampelideae</taxon>
        <taxon>Stephania</taxon>
    </lineage>
</organism>
<keyword evidence="3" id="KW-1185">Reference proteome</keyword>
<feature type="transmembrane region" description="Helical" evidence="1">
    <location>
        <begin position="20"/>
        <end position="45"/>
    </location>
</feature>
<protein>
    <submittedName>
        <fullName evidence="2">Uncharacterized protein</fullName>
    </submittedName>
</protein>
<gene>
    <name evidence="2" type="ORF">Scep_025010</name>
</gene>
<keyword evidence="1" id="KW-0472">Membrane</keyword>
<accession>A0AAP0HYZ1</accession>
<keyword evidence="1" id="KW-0812">Transmembrane</keyword>
<dbReference type="Proteomes" id="UP001419268">
    <property type="component" value="Unassembled WGS sequence"/>
</dbReference>
<name>A0AAP0HYZ1_9MAGN</name>
<evidence type="ECO:0000313" key="3">
    <source>
        <dbReference type="Proteomes" id="UP001419268"/>
    </source>
</evidence>
<keyword evidence="1" id="KW-1133">Transmembrane helix</keyword>